<dbReference type="AlphaFoldDB" id="A0A1D2VEZ7"/>
<gene>
    <name evidence="2" type="ORF">ASCRUDRAFT_76690</name>
</gene>
<accession>A0A1D2VEZ7</accession>
<name>A0A1D2VEZ7_9ASCO</name>
<dbReference type="InParanoid" id="A0A1D2VEZ7"/>
<dbReference type="RefSeq" id="XP_020046502.1">
    <property type="nucleotide sequence ID" value="XM_020193581.1"/>
</dbReference>
<keyword evidence="1" id="KW-0732">Signal</keyword>
<dbReference type="EMBL" id="KV454483">
    <property type="protein sequence ID" value="ODV60195.1"/>
    <property type="molecule type" value="Genomic_DNA"/>
</dbReference>
<evidence type="ECO:0000313" key="3">
    <source>
        <dbReference type="Proteomes" id="UP000095038"/>
    </source>
</evidence>
<evidence type="ECO:0008006" key="4">
    <source>
        <dbReference type="Google" id="ProtNLM"/>
    </source>
</evidence>
<reference evidence="3" key="1">
    <citation type="submission" date="2016-05" db="EMBL/GenBank/DDBJ databases">
        <title>Comparative genomics of biotechnologically important yeasts.</title>
        <authorList>
            <consortium name="DOE Joint Genome Institute"/>
            <person name="Riley R."/>
            <person name="Haridas S."/>
            <person name="Wolfe K.H."/>
            <person name="Lopes M.R."/>
            <person name="Hittinger C.T."/>
            <person name="Goker M."/>
            <person name="Salamov A."/>
            <person name="Wisecaver J."/>
            <person name="Long T.M."/>
            <person name="Aerts A.L."/>
            <person name="Barry K."/>
            <person name="Choi C."/>
            <person name="Clum A."/>
            <person name="Coughlan A.Y."/>
            <person name="Deshpande S."/>
            <person name="Douglass A.P."/>
            <person name="Hanson S.J."/>
            <person name="Klenk H.-P."/>
            <person name="Labutti K."/>
            <person name="Lapidus A."/>
            <person name="Lindquist E."/>
            <person name="Lipzen A."/>
            <person name="Meier-Kolthoff J.P."/>
            <person name="Ohm R.A."/>
            <person name="Otillar R.P."/>
            <person name="Pangilinan J."/>
            <person name="Peng Y."/>
            <person name="Rokas A."/>
            <person name="Rosa C.A."/>
            <person name="Scheuner C."/>
            <person name="Sibirny A.A."/>
            <person name="Slot J.C."/>
            <person name="Stielow J.B."/>
            <person name="Sun H."/>
            <person name="Kurtzman C.P."/>
            <person name="Blackwell M."/>
            <person name="Grigoriev I.V."/>
            <person name="Jeffries T.W."/>
        </authorList>
    </citation>
    <scope>NUCLEOTIDE SEQUENCE [LARGE SCALE GENOMIC DNA]</scope>
    <source>
        <strain evidence="3">DSM 1968</strain>
    </source>
</reference>
<dbReference type="Proteomes" id="UP000095038">
    <property type="component" value="Unassembled WGS sequence"/>
</dbReference>
<keyword evidence="3" id="KW-1185">Reference proteome</keyword>
<evidence type="ECO:0000313" key="2">
    <source>
        <dbReference type="EMBL" id="ODV60195.1"/>
    </source>
</evidence>
<feature type="signal peptide" evidence="1">
    <location>
        <begin position="1"/>
        <end position="18"/>
    </location>
</feature>
<evidence type="ECO:0000256" key="1">
    <source>
        <dbReference type="SAM" id="SignalP"/>
    </source>
</evidence>
<protein>
    <recommendedName>
        <fullName evidence="4">WSC domain-containing protein</fullName>
    </recommendedName>
</protein>
<organism evidence="2 3">
    <name type="scientific">Ascoidea rubescens DSM 1968</name>
    <dbReference type="NCBI Taxonomy" id="1344418"/>
    <lineage>
        <taxon>Eukaryota</taxon>
        <taxon>Fungi</taxon>
        <taxon>Dikarya</taxon>
        <taxon>Ascomycota</taxon>
        <taxon>Saccharomycotina</taxon>
        <taxon>Saccharomycetes</taxon>
        <taxon>Ascoideaceae</taxon>
        <taxon>Ascoidea</taxon>
    </lineage>
</organism>
<proteinExistence type="predicted"/>
<dbReference type="GeneID" id="30967217"/>
<feature type="chain" id="PRO_5008910421" description="WSC domain-containing protein" evidence="1">
    <location>
        <begin position="19"/>
        <end position="314"/>
    </location>
</feature>
<sequence length="314" mass="35542">MRNLFLISFLFLSSSTIASPAIDKKDFVTSISRSYTNGKSKRDLNGYFGNTACEPLCQNYITLALESNCIAYAGHYQDYMKCICSESDDYWRSFYECTHCTPPLNAAEILNDKAVMCSASNIEEIGFDVLPDDSSQEKWKDACENSYSFAESQCGPYDISYFHDDDVFDSYFHCLCNLDNDYWLSFYKCASFEYKPENLEIYKEEDYECSKYKTKVHNSVDLKSFWSVCSTAFSKLDPDSCDYKTVGSNSQKSVVSSTLTSFVVKETMNIKKLEASVSSDIVSVSSNIGVSNNEIKSFSTFIISFLSLTIISML</sequence>